<dbReference type="Pfam" id="PF13500">
    <property type="entry name" value="AAA_26"/>
    <property type="match status" value="1"/>
</dbReference>
<evidence type="ECO:0000313" key="8">
    <source>
        <dbReference type="EMBL" id="BBG31012.1"/>
    </source>
</evidence>
<dbReference type="STRING" id="1123510.GCA_000620025_01259"/>
<dbReference type="Gene3D" id="3.40.50.10950">
    <property type="match status" value="1"/>
</dbReference>
<dbReference type="InterPro" id="IPR004614">
    <property type="entry name" value="P_AcTrfase"/>
</dbReference>
<gene>
    <name evidence="8" type="ORF">ZBT109_2280</name>
</gene>
<accession>A0A348HHB0</accession>
<name>A0A348HHB0_9GAMM</name>
<dbReference type="InterPro" id="IPR002505">
    <property type="entry name" value="PTA_PTB"/>
</dbReference>
<dbReference type="InterPro" id="IPR042112">
    <property type="entry name" value="P_AcTrfase_dom2"/>
</dbReference>
<dbReference type="NCBIfam" id="NF007233">
    <property type="entry name" value="PRK09653.1"/>
    <property type="match status" value="1"/>
</dbReference>
<proteinExistence type="predicted"/>
<dbReference type="PANTHER" id="PTHR43356">
    <property type="entry name" value="PHOSPHATE ACETYLTRANSFERASE"/>
    <property type="match status" value="1"/>
</dbReference>
<dbReference type="NCBIfam" id="TIGR00651">
    <property type="entry name" value="pta"/>
    <property type="match status" value="1"/>
</dbReference>
<evidence type="ECO:0000259" key="7">
    <source>
        <dbReference type="Pfam" id="PF01515"/>
    </source>
</evidence>
<dbReference type="EMBL" id="AP018933">
    <property type="protein sequence ID" value="BBG31012.1"/>
    <property type="molecule type" value="Genomic_DNA"/>
</dbReference>
<dbReference type="InterPro" id="IPR042113">
    <property type="entry name" value="P_AcTrfase_dom1"/>
</dbReference>
<sequence>MNLCGRPRQVWDTRWQRTEEMTLSLIVYVAPAGRNAGLTAQTLGLAKALTSAGHRLGYLKPVVLTGEPTEQQQQALGGTLAPLMTQADVETLLIQDELSTLQETLVARVDELVDSVDIVLIEGVQIDSDGRLPISLNGLLAQSVGARLVLALDGSHDSASDIAARLTLSRTLLARQCPYLIGVLVSSDLVVPTTLTSVLGDRLPVIASSLSTASVDDIAAAVSLAPLEAALSFPRETPLTPSMFRQRLLRKAQSSRQRIVLPEGDEPRTLHAAIHCAEHGIATCVLIGKRDAINAALQQEGLTLPAEGIEIIDPDDIRERYVPPLVELRSHKGMTPDKARHMLEDTVVLGTMMLAEDDVDGLVSGAVHTTASTVRPALQLIKTAEGSSTVSSIFFMLLPDQVMVFGDCAITPDPTVEQLAEIAMQSADSAQAFGLSPRVALVSYSTGTSGSGPAVDKVRQAVAVAQEKRPDLVLDGPLQYDAATVPGVGRQKAPDSAVAGRANVIVFPDLNTGNTTYKAVQRSAQVLAVGPMLQGLRKPVNDLSRGALIEDIVYTIALTAVQAQTTP</sequence>
<reference evidence="8 9" key="1">
    <citation type="submission" date="2018-09" db="EMBL/GenBank/DDBJ databases">
        <title>Zymobacter palmae IAM14233 (=T109) whole genome analysis.</title>
        <authorList>
            <person name="Yanase H."/>
        </authorList>
    </citation>
    <scope>NUCLEOTIDE SEQUENCE [LARGE SCALE GENOMIC DNA]</scope>
    <source>
        <strain evidence="8 9">IAM14233</strain>
    </source>
</reference>
<protein>
    <recommendedName>
        <fullName evidence="3">Phosphate acetyltransferase</fullName>
        <ecNumber evidence="2">2.3.1.8</ecNumber>
    </recommendedName>
    <alternativeName>
        <fullName evidence="6">Phosphotransacetylase</fullName>
    </alternativeName>
</protein>
<evidence type="ECO:0000256" key="1">
    <source>
        <dbReference type="ARBA" id="ARBA00004989"/>
    </source>
</evidence>
<comment type="pathway">
    <text evidence="1">Metabolic intermediate biosynthesis; acetyl-CoA biosynthesis; acetyl-CoA from acetate: step 2/2.</text>
</comment>
<keyword evidence="9" id="KW-1185">Reference proteome</keyword>
<dbReference type="InterPro" id="IPR027417">
    <property type="entry name" value="P-loop_NTPase"/>
</dbReference>
<dbReference type="Gene3D" id="3.40.50.10750">
    <property type="entry name" value="Isocitrate/Isopropylmalate dehydrogenase-like"/>
    <property type="match status" value="1"/>
</dbReference>
<evidence type="ECO:0000313" key="9">
    <source>
        <dbReference type="Proteomes" id="UP000267342"/>
    </source>
</evidence>
<dbReference type="EC" id="2.3.1.8" evidence="2"/>
<evidence type="ECO:0000256" key="6">
    <source>
        <dbReference type="ARBA" id="ARBA00031108"/>
    </source>
</evidence>
<evidence type="ECO:0000256" key="5">
    <source>
        <dbReference type="ARBA" id="ARBA00023315"/>
    </source>
</evidence>
<evidence type="ECO:0000256" key="4">
    <source>
        <dbReference type="ARBA" id="ARBA00022679"/>
    </source>
</evidence>
<dbReference type="KEGG" id="zpl:ZBT109_2280"/>
<dbReference type="PANTHER" id="PTHR43356:SF3">
    <property type="entry name" value="PHOSPHATE ACETYLTRANSFERASE"/>
    <property type="match status" value="1"/>
</dbReference>
<keyword evidence="4" id="KW-0808">Transferase</keyword>
<dbReference type="Proteomes" id="UP000267342">
    <property type="component" value="Chromosome"/>
</dbReference>
<dbReference type="Pfam" id="PF01515">
    <property type="entry name" value="PTA_PTB"/>
    <property type="match status" value="1"/>
</dbReference>
<dbReference type="AlphaFoldDB" id="A0A348HHB0"/>
<dbReference type="Gene3D" id="3.40.50.300">
    <property type="entry name" value="P-loop containing nucleotide triphosphate hydrolases"/>
    <property type="match status" value="1"/>
</dbReference>
<dbReference type="GO" id="GO:0008959">
    <property type="term" value="F:phosphate acetyltransferase activity"/>
    <property type="evidence" value="ECO:0007669"/>
    <property type="project" value="UniProtKB-EC"/>
</dbReference>
<dbReference type="SUPFAM" id="SSF52540">
    <property type="entry name" value="P-loop containing nucleoside triphosphate hydrolases"/>
    <property type="match status" value="1"/>
</dbReference>
<feature type="domain" description="Phosphate acetyl/butaryl transferase" evidence="7">
    <location>
        <begin position="243"/>
        <end position="560"/>
    </location>
</feature>
<evidence type="ECO:0000256" key="2">
    <source>
        <dbReference type="ARBA" id="ARBA00012707"/>
    </source>
</evidence>
<dbReference type="OrthoDB" id="9808984at2"/>
<evidence type="ECO:0000256" key="3">
    <source>
        <dbReference type="ARBA" id="ARBA00021528"/>
    </source>
</evidence>
<dbReference type="NCBIfam" id="NF004167">
    <property type="entry name" value="PRK05632.1"/>
    <property type="match status" value="1"/>
</dbReference>
<keyword evidence="5" id="KW-0012">Acyltransferase</keyword>
<dbReference type="SUPFAM" id="SSF53659">
    <property type="entry name" value="Isocitrate/Isopropylmalate dehydrogenase-like"/>
    <property type="match status" value="1"/>
</dbReference>
<dbReference type="FunFam" id="3.40.50.10750:FF:000001">
    <property type="entry name" value="Phosphate acetyltransferase"/>
    <property type="match status" value="1"/>
</dbReference>
<dbReference type="InterPro" id="IPR050500">
    <property type="entry name" value="Phos_Acetyltrans/Butyryltrans"/>
</dbReference>
<organism evidence="8 9">
    <name type="scientific">Zymobacter palmae</name>
    <dbReference type="NCBI Taxonomy" id="33074"/>
    <lineage>
        <taxon>Bacteria</taxon>
        <taxon>Pseudomonadati</taxon>
        <taxon>Pseudomonadota</taxon>
        <taxon>Gammaproteobacteria</taxon>
        <taxon>Oceanospirillales</taxon>
        <taxon>Halomonadaceae</taxon>
        <taxon>Zymobacter group</taxon>
        <taxon>Zymobacter</taxon>
    </lineage>
</organism>